<evidence type="ECO:0000313" key="1">
    <source>
        <dbReference type="EMBL" id="KAK8870464.1"/>
    </source>
</evidence>
<accession>A0ABR2IYY8</accession>
<reference evidence="1 2" key="1">
    <citation type="submission" date="2024-04" db="EMBL/GenBank/DDBJ databases">
        <title>Tritrichomonas musculus Genome.</title>
        <authorList>
            <person name="Alves-Ferreira E."/>
            <person name="Grigg M."/>
            <person name="Lorenzi H."/>
            <person name="Galac M."/>
        </authorList>
    </citation>
    <scope>NUCLEOTIDE SEQUENCE [LARGE SCALE GENOMIC DNA]</scope>
    <source>
        <strain evidence="1 2">EAF2021</strain>
    </source>
</reference>
<evidence type="ECO:0000313" key="2">
    <source>
        <dbReference type="Proteomes" id="UP001470230"/>
    </source>
</evidence>
<comment type="caution">
    <text evidence="1">The sequence shown here is derived from an EMBL/GenBank/DDBJ whole genome shotgun (WGS) entry which is preliminary data.</text>
</comment>
<protein>
    <submittedName>
        <fullName evidence="1">Uncharacterized protein</fullName>
    </submittedName>
</protein>
<proteinExistence type="predicted"/>
<keyword evidence="2" id="KW-1185">Reference proteome</keyword>
<sequence>MNDTQLEYLRLNDSLAKTNSPNDQPVFDDMSSLFKILKDCIPLDGKMNEITVSQYEKILLVVQKELDSTAHDF</sequence>
<gene>
    <name evidence="1" type="ORF">M9Y10_008346</name>
</gene>
<dbReference type="Proteomes" id="UP001470230">
    <property type="component" value="Unassembled WGS sequence"/>
</dbReference>
<name>A0ABR2IYY8_9EUKA</name>
<dbReference type="EMBL" id="JAPFFF010000014">
    <property type="protein sequence ID" value="KAK8870464.1"/>
    <property type="molecule type" value="Genomic_DNA"/>
</dbReference>
<organism evidence="1 2">
    <name type="scientific">Tritrichomonas musculus</name>
    <dbReference type="NCBI Taxonomy" id="1915356"/>
    <lineage>
        <taxon>Eukaryota</taxon>
        <taxon>Metamonada</taxon>
        <taxon>Parabasalia</taxon>
        <taxon>Tritrichomonadida</taxon>
        <taxon>Tritrichomonadidae</taxon>
        <taxon>Tritrichomonas</taxon>
    </lineage>
</organism>